<dbReference type="GO" id="GO:0016020">
    <property type="term" value="C:membrane"/>
    <property type="evidence" value="ECO:0007669"/>
    <property type="project" value="UniProtKB-SubCell"/>
</dbReference>
<dbReference type="InterPro" id="IPR013901">
    <property type="entry name" value="Anthrone_oxy"/>
</dbReference>
<organism evidence="7 8">
    <name type="scientific">Cercospora kikuchii</name>
    <dbReference type="NCBI Taxonomy" id="84275"/>
    <lineage>
        <taxon>Eukaryota</taxon>
        <taxon>Fungi</taxon>
        <taxon>Dikarya</taxon>
        <taxon>Ascomycota</taxon>
        <taxon>Pezizomycotina</taxon>
        <taxon>Dothideomycetes</taxon>
        <taxon>Dothideomycetidae</taxon>
        <taxon>Mycosphaerellales</taxon>
        <taxon>Mycosphaerellaceae</taxon>
        <taxon>Cercospora</taxon>
    </lineage>
</organism>
<evidence type="ECO:0000256" key="5">
    <source>
        <dbReference type="ARBA" id="ARBA00034313"/>
    </source>
</evidence>
<evidence type="ECO:0000313" key="8">
    <source>
        <dbReference type="Proteomes" id="UP000825890"/>
    </source>
</evidence>
<feature type="transmembrane region" description="Helical" evidence="6">
    <location>
        <begin position="82"/>
        <end position="102"/>
    </location>
</feature>
<dbReference type="EMBL" id="BOLY01000007">
    <property type="protein sequence ID" value="GIZ47359.1"/>
    <property type="molecule type" value="Genomic_DNA"/>
</dbReference>
<accession>A0A9P3CR09</accession>
<dbReference type="OrthoDB" id="5954308at2759"/>
<evidence type="ECO:0000256" key="4">
    <source>
        <dbReference type="ARBA" id="ARBA00023136"/>
    </source>
</evidence>
<evidence type="ECO:0000313" key="7">
    <source>
        <dbReference type="EMBL" id="GIZ47359.1"/>
    </source>
</evidence>
<dbReference type="Pfam" id="PF08592">
    <property type="entry name" value="Anthrone_oxy"/>
    <property type="match status" value="1"/>
</dbReference>
<evidence type="ECO:0000256" key="3">
    <source>
        <dbReference type="ARBA" id="ARBA00022989"/>
    </source>
</evidence>
<evidence type="ECO:0000256" key="1">
    <source>
        <dbReference type="ARBA" id="ARBA00004141"/>
    </source>
</evidence>
<dbReference type="PANTHER" id="PTHR35042:SF1">
    <property type="entry name" value="DUF1772-DOMAIN-CONTAINING PROTEIN"/>
    <property type="match status" value="1"/>
</dbReference>
<keyword evidence="4 6" id="KW-0472">Membrane</keyword>
<dbReference type="AlphaFoldDB" id="A0A9P3CR09"/>
<reference evidence="7 8" key="1">
    <citation type="submission" date="2021-01" db="EMBL/GenBank/DDBJ databases">
        <title>Cercospora kikuchii MAFF 305040 whole genome shotgun sequence.</title>
        <authorList>
            <person name="Kashiwa T."/>
            <person name="Suzuki T."/>
        </authorList>
    </citation>
    <scope>NUCLEOTIDE SEQUENCE [LARGE SCALE GENOMIC DNA]</scope>
    <source>
        <strain evidence="7 8">MAFF 305040</strain>
    </source>
</reference>
<keyword evidence="2 6" id="KW-0812">Transmembrane</keyword>
<dbReference type="GeneID" id="68296027"/>
<dbReference type="Proteomes" id="UP000825890">
    <property type="component" value="Unassembled WGS sequence"/>
</dbReference>
<comment type="subcellular location">
    <subcellularLocation>
        <location evidence="1">Membrane</location>
        <topology evidence="1">Multi-pass membrane protein</topology>
    </subcellularLocation>
</comment>
<dbReference type="PANTHER" id="PTHR35042">
    <property type="entry name" value="ANTHRONE OXYGENASE ENCC"/>
    <property type="match status" value="1"/>
</dbReference>
<proteinExistence type="inferred from homology"/>
<keyword evidence="3 6" id="KW-1133">Transmembrane helix</keyword>
<name>A0A9P3CR09_9PEZI</name>
<feature type="transmembrane region" description="Helical" evidence="6">
    <location>
        <begin position="50"/>
        <end position="70"/>
    </location>
</feature>
<gene>
    <name evidence="7" type="ORF">CKM354_001045200</name>
</gene>
<sequence>MEASMAAHLIAIPTAFILSGYNVAFSQNGVPNLFDQPLSVSTQVFTKVYYSGVKFVTPAAIGGTAAYAYLAYLHKQRPTQRNLYLAGAGFVLGIGAFTALVMKPGIGRLIDISKSGALQAKAEQNGEAARLLQKWVMQNWFRASLGFAGANLAGIVVAAVASICTNALYGPLLSSYSAVPSVQQYCTSKYPVATVTTTSTAPTVTASTTSIETVPAATVTSTSTSTVVSTAPTVTTTTFAPTVTVTTVATTTTESVSTQTAYTCPATPNKLKARGNTPYAKSLCPGASIYRTQGGDSYGICQNFDSIGGDLQTISGQVRRSRVQEATQEMLAKKSDWERQQMQQCDLHLQDAQICSVCDNYSHIIIPNQQNVDDHQQIIDNHQLEDQHDHDDKQPLNKLCYNDYYCCCFYH</sequence>
<keyword evidence="8" id="KW-1185">Reference proteome</keyword>
<evidence type="ECO:0000256" key="6">
    <source>
        <dbReference type="SAM" id="Phobius"/>
    </source>
</evidence>
<comment type="caution">
    <text evidence="7">The sequence shown here is derived from an EMBL/GenBank/DDBJ whole genome shotgun (WGS) entry which is preliminary data.</text>
</comment>
<comment type="similarity">
    <text evidence="5">Belongs to the anthrone oxygenase family.</text>
</comment>
<evidence type="ECO:0000256" key="2">
    <source>
        <dbReference type="ARBA" id="ARBA00022692"/>
    </source>
</evidence>
<dbReference type="RefSeq" id="XP_044661846.1">
    <property type="nucleotide sequence ID" value="XM_044805911.1"/>
</dbReference>
<protein>
    <submittedName>
        <fullName evidence="7">Uncharacterized protein</fullName>
    </submittedName>
</protein>